<dbReference type="GO" id="GO:0016740">
    <property type="term" value="F:transferase activity"/>
    <property type="evidence" value="ECO:0007669"/>
    <property type="project" value="UniProtKB-KW"/>
</dbReference>
<organism evidence="1 2">
    <name type="scientific">Roseivivax sediminis</name>
    <dbReference type="NCBI Taxonomy" id="936889"/>
    <lineage>
        <taxon>Bacteria</taxon>
        <taxon>Pseudomonadati</taxon>
        <taxon>Pseudomonadota</taxon>
        <taxon>Alphaproteobacteria</taxon>
        <taxon>Rhodobacterales</taxon>
        <taxon>Roseobacteraceae</taxon>
        <taxon>Roseivivax</taxon>
    </lineage>
</organism>
<dbReference type="Proteomes" id="UP000325289">
    <property type="component" value="Unassembled WGS sequence"/>
</dbReference>
<gene>
    <name evidence="1" type="ORF">SAMN04515678_103200</name>
</gene>
<dbReference type="EMBL" id="FOMS01000003">
    <property type="protein sequence ID" value="SFD82335.1"/>
    <property type="molecule type" value="Genomic_DNA"/>
</dbReference>
<evidence type="ECO:0000313" key="2">
    <source>
        <dbReference type="Proteomes" id="UP000325289"/>
    </source>
</evidence>
<reference evidence="1 2" key="1">
    <citation type="submission" date="2016-10" db="EMBL/GenBank/DDBJ databases">
        <authorList>
            <person name="Varghese N."/>
            <person name="Submissions S."/>
        </authorList>
    </citation>
    <scope>NUCLEOTIDE SEQUENCE [LARGE SCALE GENOMIC DNA]</scope>
    <source>
        <strain evidence="2">YIM D21,KCTC 23444,ACCC 10710</strain>
    </source>
</reference>
<accession>A0A1I1VHV7</accession>
<keyword evidence="2" id="KW-1185">Reference proteome</keyword>
<keyword evidence="1" id="KW-0808">Transferase</keyword>
<proteinExistence type="predicted"/>
<dbReference type="AlphaFoldDB" id="A0A1I1VHV7"/>
<name>A0A1I1VHV7_9RHOB</name>
<protein>
    <submittedName>
        <fullName evidence="1">Glycosyl transferase family 2</fullName>
    </submittedName>
</protein>
<sequence>MPVLLSRMEERRAPLSFAPGEALGSLETDLAALADAVVCDPDTDPGEAPPFRSDHHRKRHALRKEFTGQSELACLNGLVIAHLRKRDWPDHAPALFQRIWTEQGADLTETLDPRWLVSSLSTFGDHGATTAQRSLGLALSTLMGAMKLYEFERLHSGTTPETPHPLDRRVAAPLPMEMAPYSLTSGGLDVNLIGRLWREAEADPVIGPPAMRLLDMLIHDPGTLFGRLQVMRQRKARKDTRPASARPAPDAARLRWGLVSLVKAPSRDVLRFAAHHLELGATELHIFLDAPEPEVVARLGDHPKIRVTVCDTAYWERAGKPRPGPHQLRQAWVATQVLHGAGAGLDWLGHIDVDEFLLPRRPVAEALSELHEDTDFARIVPAELLALEAGGPARHFKLTHKGAGQPKAVVQDIYPTFGLHLYGGFLSHVTGKVFVRTGQPGDIRFGIHALRRDGVHLKTKTQLSGVHLGHLHAPSWAHFRDHLEFRRSHGSYRKRNEDPADMGLADILAFLDETEGEDGLRAFFEEVCRDTPELRARLAAHGMLLDHPLDLDAAVARVFGTVPA</sequence>
<dbReference type="Pfam" id="PF13704">
    <property type="entry name" value="Glyco_tranf_2_4"/>
    <property type="match status" value="1"/>
</dbReference>
<evidence type="ECO:0000313" key="1">
    <source>
        <dbReference type="EMBL" id="SFD82335.1"/>
    </source>
</evidence>